<name>A0A4Q1BY12_9BACT</name>
<dbReference type="OrthoDB" id="9952006at2"/>
<protein>
    <submittedName>
        <fullName evidence="2">Uncharacterized protein</fullName>
    </submittedName>
</protein>
<dbReference type="RefSeq" id="WP_129027646.1">
    <property type="nucleotide sequence ID" value="NZ_SDHY01000006.1"/>
</dbReference>
<dbReference type="AlphaFoldDB" id="A0A4Q1BY12"/>
<accession>A0A4Q1BY12</accession>
<evidence type="ECO:0000256" key="1">
    <source>
        <dbReference type="SAM" id="SignalP"/>
    </source>
</evidence>
<evidence type="ECO:0000313" key="3">
    <source>
        <dbReference type="Proteomes" id="UP000289455"/>
    </source>
</evidence>
<gene>
    <name evidence="2" type="ORF">ESB04_10225</name>
</gene>
<sequence>MLKRKLLFFLILLPFLSYSQQGKPKKPLKEKKNSHLPYACIFEDGTYPATVIQKNKFTKDSTYFARISISIEGCFVMAIHFPEDSRFIHEALKINDIDDIGNSIIEGEKGNYFIIQAKYEPL</sequence>
<organism evidence="2 3">
    <name type="scientific">Aquirufa rosea</name>
    <dbReference type="NCBI Taxonomy" id="2509241"/>
    <lineage>
        <taxon>Bacteria</taxon>
        <taxon>Pseudomonadati</taxon>
        <taxon>Bacteroidota</taxon>
        <taxon>Cytophagia</taxon>
        <taxon>Cytophagales</taxon>
        <taxon>Flectobacillaceae</taxon>
        <taxon>Aquirufa</taxon>
    </lineage>
</organism>
<evidence type="ECO:0000313" key="2">
    <source>
        <dbReference type="EMBL" id="RXK47606.1"/>
    </source>
</evidence>
<dbReference type="Proteomes" id="UP000289455">
    <property type="component" value="Unassembled WGS sequence"/>
</dbReference>
<proteinExistence type="predicted"/>
<keyword evidence="3" id="KW-1185">Reference proteome</keyword>
<comment type="caution">
    <text evidence="2">The sequence shown here is derived from an EMBL/GenBank/DDBJ whole genome shotgun (WGS) entry which is preliminary data.</text>
</comment>
<reference evidence="2 3" key="1">
    <citation type="submission" date="2019-01" db="EMBL/GenBank/DDBJ databases">
        <title>Cytophagaceae bacterium strain CAR-16.</title>
        <authorList>
            <person name="Chen W.-M."/>
        </authorList>
    </citation>
    <scope>NUCLEOTIDE SEQUENCE [LARGE SCALE GENOMIC DNA]</scope>
    <source>
        <strain evidence="2 3">CAR-16</strain>
    </source>
</reference>
<feature type="chain" id="PRO_5020237722" evidence="1">
    <location>
        <begin position="20"/>
        <end position="122"/>
    </location>
</feature>
<dbReference type="EMBL" id="SDHY01000006">
    <property type="protein sequence ID" value="RXK47606.1"/>
    <property type="molecule type" value="Genomic_DNA"/>
</dbReference>
<keyword evidence="1" id="KW-0732">Signal</keyword>
<feature type="signal peptide" evidence="1">
    <location>
        <begin position="1"/>
        <end position="19"/>
    </location>
</feature>